<comment type="function">
    <text evidence="2 8">Synthesizes alpha-1,4-glucan chains using ADP-glucose.</text>
</comment>
<comment type="similarity">
    <text evidence="4 8">Belongs to the glycosyltransferase 1 family. Bacterial/plant glycogen synthase subfamily.</text>
</comment>
<evidence type="ECO:0000256" key="9">
    <source>
        <dbReference type="SAM" id="MobiDB-lite"/>
    </source>
</evidence>
<reference evidence="13" key="1">
    <citation type="journal article" date="2019" name="Int. J. Syst. Evol. Microbiol.">
        <title>The Global Catalogue of Microorganisms (GCM) 10K type strain sequencing project: providing services to taxonomists for standard genome sequencing and annotation.</title>
        <authorList>
            <consortium name="The Broad Institute Genomics Platform"/>
            <consortium name="The Broad Institute Genome Sequencing Center for Infectious Disease"/>
            <person name="Wu L."/>
            <person name="Ma J."/>
        </authorList>
    </citation>
    <scope>NUCLEOTIDE SEQUENCE [LARGE SCALE GENOMIC DNA]</scope>
    <source>
        <strain evidence="13">CCUG 43117</strain>
    </source>
</reference>
<evidence type="ECO:0000256" key="5">
    <source>
        <dbReference type="ARBA" id="ARBA00022676"/>
    </source>
</evidence>
<accession>A0ABW0P8L3</accession>
<dbReference type="PANTHER" id="PTHR45825">
    <property type="entry name" value="GRANULE-BOUND STARCH SYNTHASE 1, CHLOROPLASTIC/AMYLOPLASTIC"/>
    <property type="match status" value="1"/>
</dbReference>
<evidence type="ECO:0000256" key="2">
    <source>
        <dbReference type="ARBA" id="ARBA00002764"/>
    </source>
</evidence>
<comment type="caution">
    <text evidence="12">The sequence shown here is derived from an EMBL/GenBank/DDBJ whole genome shotgun (WGS) entry which is preliminary data.</text>
</comment>
<dbReference type="InterPro" id="IPR013534">
    <property type="entry name" value="Starch_synth_cat_dom"/>
</dbReference>
<evidence type="ECO:0000256" key="4">
    <source>
        <dbReference type="ARBA" id="ARBA00010281"/>
    </source>
</evidence>
<dbReference type="PANTHER" id="PTHR45825:SF8">
    <property type="entry name" value="GLYCOGEN SYNTHASE"/>
    <property type="match status" value="1"/>
</dbReference>
<evidence type="ECO:0000256" key="7">
    <source>
        <dbReference type="ARBA" id="ARBA00023056"/>
    </source>
</evidence>
<dbReference type="Pfam" id="PF08323">
    <property type="entry name" value="Glyco_transf_5"/>
    <property type="match status" value="1"/>
</dbReference>
<dbReference type="SUPFAM" id="SSF53756">
    <property type="entry name" value="UDP-Glycosyltransferase/glycogen phosphorylase"/>
    <property type="match status" value="1"/>
</dbReference>
<dbReference type="NCBIfam" id="TIGR02095">
    <property type="entry name" value="glgA"/>
    <property type="match status" value="1"/>
</dbReference>
<organism evidence="12 13">
    <name type="scientific">Bosea massiliensis</name>
    <dbReference type="NCBI Taxonomy" id="151419"/>
    <lineage>
        <taxon>Bacteria</taxon>
        <taxon>Pseudomonadati</taxon>
        <taxon>Pseudomonadota</taxon>
        <taxon>Alphaproteobacteria</taxon>
        <taxon>Hyphomicrobiales</taxon>
        <taxon>Boseaceae</taxon>
        <taxon>Bosea</taxon>
    </lineage>
</organism>
<evidence type="ECO:0000259" key="11">
    <source>
        <dbReference type="Pfam" id="PF08323"/>
    </source>
</evidence>
<dbReference type="InterPro" id="IPR001296">
    <property type="entry name" value="Glyco_trans_1"/>
</dbReference>
<dbReference type="CDD" id="cd03791">
    <property type="entry name" value="GT5_Glycogen_synthase_DULL1-like"/>
    <property type="match status" value="1"/>
</dbReference>
<sequence length="505" mass="54839">MRDASRRKASLGARVPPSRWATSAPAGSRGRRILFVTSEIADYVKIGGLGDVSAALPRALRKQHHVRVLIPGYRELLVSLGNVPVVGRLDGLSSLPACNLGRIETRDGLTLYVLLCPELYDREGSPYVDVNGADWADNDIRFARLGLAAADIACGLGDPTWAPDLIHLNDWPSGLAPAYLAWRGRPTPSIMTIHNLAYQGVFGRDRLGALGIPDAAFQMHGVEFCGDLSFLKAGIFYASHVTTVSSTYAEEITTPEFGCGLDGLLRTRAREGRLTGILNGIDESWDPRTDPHLASPFDANDWKGKSVNAEEVRNAFGLAVSRGPLFAVVSRLVHQKGLDLTIQATQTIVRQGGQIVVTGRGEGRLEAELQNLAARYPGQVGVKIGFDEGIARRMFAGSDFLLMPSRFEPCGLSQMYAQRFGSLPVAHRTGGLADTIEDGITGFLFKDLSLAGFLNAVYRSIDAFGSRRQLKAMRRSAMARSFEWQQSASDYAAVYDCVVRSVGVR</sequence>
<feature type="region of interest" description="Disordered" evidence="9">
    <location>
        <begin position="1"/>
        <end position="25"/>
    </location>
</feature>
<dbReference type="InterPro" id="IPR011835">
    <property type="entry name" value="GS/SS"/>
</dbReference>
<evidence type="ECO:0000256" key="3">
    <source>
        <dbReference type="ARBA" id="ARBA00004964"/>
    </source>
</evidence>
<dbReference type="Proteomes" id="UP001596060">
    <property type="component" value="Unassembled WGS sequence"/>
</dbReference>
<dbReference type="Pfam" id="PF00534">
    <property type="entry name" value="Glycos_transf_1"/>
    <property type="match status" value="1"/>
</dbReference>
<evidence type="ECO:0000256" key="6">
    <source>
        <dbReference type="ARBA" id="ARBA00022679"/>
    </source>
</evidence>
<dbReference type="NCBIfam" id="NF001901">
    <property type="entry name" value="PRK00654.1-5"/>
    <property type="match status" value="1"/>
</dbReference>
<keyword evidence="13" id="KW-1185">Reference proteome</keyword>
<gene>
    <name evidence="8 12" type="primary">glgA</name>
    <name evidence="12" type="ORF">ACFPN9_25940</name>
</gene>
<proteinExistence type="inferred from homology"/>
<evidence type="ECO:0000313" key="12">
    <source>
        <dbReference type="EMBL" id="MFC5508683.1"/>
    </source>
</evidence>
<evidence type="ECO:0000313" key="13">
    <source>
        <dbReference type="Proteomes" id="UP001596060"/>
    </source>
</evidence>
<keyword evidence="5 8" id="KW-0328">Glycosyltransferase</keyword>
<feature type="domain" description="Starch synthase catalytic" evidence="11">
    <location>
        <begin position="32"/>
        <end position="266"/>
    </location>
</feature>
<keyword evidence="7 8" id="KW-0320">Glycogen biosynthesis</keyword>
<protein>
    <recommendedName>
        <fullName evidence="8">Glycogen synthase</fullName>
        <ecNumber evidence="8">2.4.1.21</ecNumber>
    </recommendedName>
    <alternativeName>
        <fullName evidence="8">Starch [bacterial glycogen] synthase</fullName>
    </alternativeName>
</protein>
<dbReference type="Gene3D" id="3.40.50.2000">
    <property type="entry name" value="Glycogen Phosphorylase B"/>
    <property type="match status" value="2"/>
</dbReference>
<name>A0ABW0P8L3_9HYPH</name>
<comment type="catalytic activity">
    <reaction evidence="1 8">
        <text>[(1-&gt;4)-alpha-D-glucosyl](n) + ADP-alpha-D-glucose = [(1-&gt;4)-alpha-D-glucosyl](n+1) + ADP + H(+)</text>
        <dbReference type="Rhea" id="RHEA:18189"/>
        <dbReference type="Rhea" id="RHEA-COMP:9584"/>
        <dbReference type="Rhea" id="RHEA-COMP:9587"/>
        <dbReference type="ChEBI" id="CHEBI:15378"/>
        <dbReference type="ChEBI" id="CHEBI:15444"/>
        <dbReference type="ChEBI" id="CHEBI:57498"/>
        <dbReference type="ChEBI" id="CHEBI:456216"/>
        <dbReference type="EC" id="2.4.1.21"/>
    </reaction>
</comment>
<dbReference type="NCBIfam" id="NF001899">
    <property type="entry name" value="PRK00654.1-2"/>
    <property type="match status" value="1"/>
</dbReference>
<dbReference type="RefSeq" id="WP_068075377.1">
    <property type="nucleotide sequence ID" value="NZ_JBHSLU010000105.1"/>
</dbReference>
<evidence type="ECO:0000259" key="10">
    <source>
        <dbReference type="Pfam" id="PF00534"/>
    </source>
</evidence>
<dbReference type="EC" id="2.4.1.21" evidence="8"/>
<dbReference type="EMBL" id="JBHSLU010000105">
    <property type="protein sequence ID" value="MFC5508683.1"/>
    <property type="molecule type" value="Genomic_DNA"/>
</dbReference>
<feature type="domain" description="Glycosyl transferase family 1" evidence="10">
    <location>
        <begin position="322"/>
        <end position="447"/>
    </location>
</feature>
<feature type="binding site" evidence="8">
    <location>
        <position position="45"/>
    </location>
    <ligand>
        <name>ADP-alpha-D-glucose</name>
        <dbReference type="ChEBI" id="CHEBI:57498"/>
    </ligand>
</feature>
<evidence type="ECO:0000256" key="1">
    <source>
        <dbReference type="ARBA" id="ARBA00001478"/>
    </source>
</evidence>
<dbReference type="GO" id="GO:0009011">
    <property type="term" value="F:alpha-1,4-glucan glucosyltransferase (ADP-glucose donor) activity"/>
    <property type="evidence" value="ECO:0007669"/>
    <property type="project" value="UniProtKB-EC"/>
</dbReference>
<evidence type="ECO:0000256" key="8">
    <source>
        <dbReference type="HAMAP-Rule" id="MF_00484"/>
    </source>
</evidence>
<dbReference type="HAMAP" id="MF_00484">
    <property type="entry name" value="Glycogen_synth"/>
    <property type="match status" value="1"/>
</dbReference>
<comment type="pathway">
    <text evidence="3 8">Glycan biosynthesis; glycogen biosynthesis.</text>
</comment>
<keyword evidence="6 8" id="KW-0808">Transferase</keyword>